<gene>
    <name evidence="1" type="ORF">DFP88_10569</name>
</gene>
<dbReference type="Proteomes" id="UP000248311">
    <property type="component" value="Unassembled WGS sequence"/>
</dbReference>
<accession>A0A318SSV4</accession>
<evidence type="ECO:0000313" key="2">
    <source>
        <dbReference type="Proteomes" id="UP000248311"/>
    </source>
</evidence>
<protein>
    <submittedName>
        <fullName evidence="1">Uncharacterized protein</fullName>
    </submittedName>
</protein>
<comment type="caution">
    <text evidence="1">The sequence shown here is derived from an EMBL/GenBank/DDBJ whole genome shotgun (WGS) entry which is preliminary data.</text>
</comment>
<dbReference type="OrthoDB" id="7813740at2"/>
<keyword evidence="2" id="KW-1185">Reference proteome</keyword>
<dbReference type="AlphaFoldDB" id="A0A318SSV4"/>
<name>A0A318SSV4_9RHOB</name>
<dbReference type="EMBL" id="QJTE01000005">
    <property type="protein sequence ID" value="PYE82229.1"/>
    <property type="molecule type" value="Genomic_DNA"/>
</dbReference>
<evidence type="ECO:0000313" key="1">
    <source>
        <dbReference type="EMBL" id="PYE82229.1"/>
    </source>
</evidence>
<dbReference type="RefSeq" id="WP_110815323.1">
    <property type="nucleotide sequence ID" value="NZ_QJTE01000005.1"/>
</dbReference>
<sequence>MLISLMLGQGALAQTAGAPAPAPGGTIGSGGVVDPDTATGSLAFPQDNALAGVETALVLRQPAQDGWFRMWDGDGALFAVVRIPPESSYRNEEYRIVDGIAKPGQESFLRFYGGAMGLSDKRRRFRGQLATSGIQPESAPLTEDAALVVFRREGRRAYVDWYSLQDGARHAGEGDGTIYQSQPVPSDPTGYEIYVGADTAEAGTGTAWPGEVAMVGYVDGAIPEEDWRAIALGTDPAAVLPVETLRWFRAFDGTEASLAAPDWATADRTLPMSPWGGAGLRPGSDFLRQDRDRWLLPDILDDGMVFGLAPGETARSVRFSGTAKGRSGTVEVRVFDQATGEVVLDWTALGPVGDGWSGSVTVPKSSGGWVAAQVRTTDDPEDVVDMRSRWGVGYKIMQLGQSQTSIYLESSALGLAPVSRGTASYVTTDVPTGNAPQMQVEMLGAWPRDGLGAFLDQLRVFDPATPIMVIDAAINGTGPDQLMDDGDSGRDWAILQEKLDHVGNDVSVVVMNWATQGWRDSQNDAAETLEALIHGTGGYAAQSDHSLDAALRPGYGFALSPASRQSTGGHEAVRMEQIAYAHTDPVVTVGPPVADFHIGGDGTHQSSSYDGNGQNPNRIFGQRQAIAVAGALSLPGVPQHPHFTGAARDEETLTVSVALPNGGHLTAPGPLRNWEVSEGTGWSSTGFTAAISGNAVALTKDEGAWPPGVRVRYLANGEQRRDPTDASQEAAVIAGMLYESWDGDVLGLGMPVMGQVQDGQWMPEFTATAP</sequence>
<proteinExistence type="predicted"/>
<reference evidence="1 2" key="1">
    <citation type="submission" date="2018-06" db="EMBL/GenBank/DDBJ databases">
        <title>Genomic Encyclopedia of Type Strains, Phase III (KMG-III): the genomes of soil and plant-associated and newly described type strains.</title>
        <authorList>
            <person name="Whitman W."/>
        </authorList>
    </citation>
    <scope>NUCLEOTIDE SEQUENCE [LARGE SCALE GENOMIC DNA]</scope>
    <source>
        <strain evidence="1 2">CECT 9025</strain>
    </source>
</reference>
<organism evidence="1 2">
    <name type="scientific">Pseudoroseicyclus aestuarii</name>
    <dbReference type="NCBI Taxonomy" id="1795041"/>
    <lineage>
        <taxon>Bacteria</taxon>
        <taxon>Pseudomonadati</taxon>
        <taxon>Pseudomonadota</taxon>
        <taxon>Alphaproteobacteria</taxon>
        <taxon>Rhodobacterales</taxon>
        <taxon>Paracoccaceae</taxon>
        <taxon>Pseudoroseicyclus</taxon>
    </lineage>
</organism>